<sequence length="1195" mass="137450">MSEKDVTVLVEKTGKEPSKDGNDRVEVPKSLIQKKAEFETIVKHYLESNPYVSTGRKSSELEIRFGTNTKLSRPISKIDYDNVIKQLYAHGFVPEHEDGTQLLRISCEYVDPRSGQTRMSNIRAEIVGTDLIQEYCRTNSLQRIIDMPSTVFNKLKFTQKMTAMDKAGVMIKRLDMDDFNFRVSYQTEQDYNIQSSVTRNIVSRWADSKKMFRSMNRTRFKHPIYPIFADLSIVKMPKQTNRISIPHYTIQEAGVFNTSERYEIELEVDNGGMGSGSPHNSVRALMDSLRKCIRIVLSGLQGTKYPISYVEKDTLLQSYMRLIHAEKYDKPRRVFPSDFVGPSSVTLQIGNIQPVNPEVNINSICKNYTVTDKADGERKLLYIAEDGKIYMIDTNMNVIFTGVKTADKTIFDSLLDGEHIKYDKNNNFINLYAAFDVYFISKKSVRDFAFLRLNDEDPDTKYRLPLLQKLIFLIKPVSVMTASETGGPNAKQSVDFTIRCKNFYYDTDQISIFDCCSRILTNMKDGLFEYNTDGLIFTPSDLAVGAIKVGNVAAKMGKAAWDKSFKWKPPEFNTIDFLVSTKKDKTGKDEVHHIFQEGRNLQGVQDILQYKTLVLRCGFDENKHGFLNPFQDVVDDKLPTPEDLDNENTYKPVPFQPTEPFDPNACFCNIMLKEDGSNLFMMTEDEEFFEEDMIVEFKYIQENEIGWRWVPLRVRYDKTSELRSGQRNYGNPYHVANNNWHSIHNPITEEMISTGENIPEFVANDDVYYNRLSNESNTRALRNFHNLFVKKKLIMSVSSRGDTLIDYAVGKAGDLSKWIDAKLAFVFGVDISKDNIENQKDGACTRFLKERRNYGDKMPYGLFVNGNSGLNIRNGKALYTEKERQITNAVFGKGPKDATLLGKGVYRQYGIAEQGFNVSSCQFAVHYFFENKTSFHEFLRNIAECTKVNGYFIGTCYDGKTVFDLLRKYKKDESMTIFKNESKIFELTKMYDQTGFPDDEMSLGYAINVYQESINLSFREYLVNFDYLVRVMEDYGFVLPPKEEIRGMDLPDSAGLFRELYTNMENEIKRNRQSQTNYRQAAEMSPEEKQISFLNRYFIFKKVRNVDAKKMNEVILKQNELLERNGEENMAKLAELVVDKDAAPVVISKIKGPKLVIKKPTIDTKVGDEPLAQKLKVGDGVQPLKLKIRQKPQTK</sequence>
<dbReference type="EMBL" id="MN740404">
    <property type="protein sequence ID" value="QHU04801.1"/>
    <property type="molecule type" value="Genomic_DNA"/>
</dbReference>
<keyword evidence="3" id="KW-0808">Transferase</keyword>
<dbReference type="GO" id="GO:0005524">
    <property type="term" value="F:ATP binding"/>
    <property type="evidence" value="ECO:0007669"/>
    <property type="project" value="InterPro"/>
</dbReference>
<evidence type="ECO:0000256" key="1">
    <source>
        <dbReference type="ARBA" id="ARBA00011926"/>
    </source>
</evidence>
<name>A0A6C0JIE8_9ZZZZ</name>
<evidence type="ECO:0000259" key="7">
    <source>
        <dbReference type="PROSITE" id="PS51562"/>
    </source>
</evidence>
<dbReference type="Pfam" id="PF01331">
    <property type="entry name" value="mRNA_cap_enzyme"/>
    <property type="match status" value="1"/>
</dbReference>
<dbReference type="Pfam" id="PF03291">
    <property type="entry name" value="mRNA_G-N7_MeTrfase"/>
    <property type="match status" value="1"/>
</dbReference>
<dbReference type="GO" id="GO:0004484">
    <property type="term" value="F:mRNA guanylyltransferase activity"/>
    <property type="evidence" value="ECO:0007669"/>
    <property type="project" value="InterPro"/>
</dbReference>
<proteinExistence type="predicted"/>
<keyword evidence="5" id="KW-0694">RNA-binding</keyword>
<dbReference type="SUPFAM" id="SSF53335">
    <property type="entry name" value="S-adenosyl-L-methionine-dependent methyltransferases"/>
    <property type="match status" value="1"/>
</dbReference>
<dbReference type="Gene3D" id="2.40.50.140">
    <property type="entry name" value="Nucleic acid-binding proteins"/>
    <property type="match status" value="1"/>
</dbReference>
<protein>
    <recommendedName>
        <fullName evidence="1">mRNA (guanine-N(7))-methyltransferase</fullName>
        <ecNumber evidence="1">2.1.1.56</ecNumber>
    </recommendedName>
</protein>
<dbReference type="PANTHER" id="PTHR12189:SF2">
    <property type="entry name" value="MRNA CAP GUANINE-N7 METHYLTRANSFERASE"/>
    <property type="match status" value="1"/>
</dbReference>
<evidence type="ECO:0000256" key="4">
    <source>
        <dbReference type="ARBA" id="ARBA00022691"/>
    </source>
</evidence>
<evidence type="ECO:0000313" key="8">
    <source>
        <dbReference type="EMBL" id="QHU04801.1"/>
    </source>
</evidence>
<evidence type="ECO:0000256" key="2">
    <source>
        <dbReference type="ARBA" id="ARBA00022603"/>
    </source>
</evidence>
<feature type="domain" description="MRNA cap 0 methyltransferase" evidence="7">
    <location>
        <begin position="777"/>
        <end position="1103"/>
    </location>
</feature>
<evidence type="ECO:0000256" key="5">
    <source>
        <dbReference type="ARBA" id="ARBA00022884"/>
    </source>
</evidence>
<dbReference type="SUPFAM" id="SSF56091">
    <property type="entry name" value="DNA ligase/mRNA capping enzyme, catalytic domain"/>
    <property type="match status" value="1"/>
</dbReference>
<dbReference type="GO" id="GO:0003723">
    <property type="term" value="F:RNA binding"/>
    <property type="evidence" value="ECO:0007669"/>
    <property type="project" value="UniProtKB-KW"/>
</dbReference>
<dbReference type="InterPro" id="IPR004971">
    <property type="entry name" value="mRNA_G-N7_MeTrfase_dom"/>
</dbReference>
<dbReference type="InterPro" id="IPR029063">
    <property type="entry name" value="SAM-dependent_MTases_sf"/>
</dbReference>
<dbReference type="InterPro" id="IPR012340">
    <property type="entry name" value="NA-bd_OB-fold"/>
</dbReference>
<reference evidence="8" key="1">
    <citation type="journal article" date="2020" name="Nature">
        <title>Giant virus diversity and host interactions through global metagenomics.</title>
        <authorList>
            <person name="Schulz F."/>
            <person name="Roux S."/>
            <person name="Paez-Espino D."/>
            <person name="Jungbluth S."/>
            <person name="Walsh D.A."/>
            <person name="Denef V.J."/>
            <person name="McMahon K.D."/>
            <person name="Konstantinidis K.T."/>
            <person name="Eloe-Fadrosh E.A."/>
            <person name="Kyrpides N.C."/>
            <person name="Woyke T."/>
        </authorList>
    </citation>
    <scope>NUCLEOTIDE SEQUENCE</scope>
    <source>
        <strain evidence="8">GVMAG-M-3300027708-5</strain>
    </source>
</reference>
<dbReference type="GO" id="GO:0005634">
    <property type="term" value="C:nucleus"/>
    <property type="evidence" value="ECO:0007669"/>
    <property type="project" value="TreeGrafter"/>
</dbReference>
<dbReference type="Gene3D" id="3.30.470.30">
    <property type="entry name" value="DNA ligase/mRNA capping enzyme"/>
    <property type="match status" value="1"/>
</dbReference>
<evidence type="ECO:0000256" key="3">
    <source>
        <dbReference type="ARBA" id="ARBA00022679"/>
    </source>
</evidence>
<feature type="region of interest" description="Disordered" evidence="6">
    <location>
        <begin position="1"/>
        <end position="25"/>
    </location>
</feature>
<dbReference type="EC" id="2.1.1.56" evidence="1"/>
<dbReference type="InterPro" id="IPR001339">
    <property type="entry name" value="mRNA_cap_enzyme_adenylation"/>
</dbReference>
<dbReference type="InterPro" id="IPR039753">
    <property type="entry name" value="RG7MT1"/>
</dbReference>
<dbReference type="PROSITE" id="PS51562">
    <property type="entry name" value="RNA_CAP0_MT"/>
    <property type="match status" value="1"/>
</dbReference>
<dbReference type="AlphaFoldDB" id="A0A6C0JIE8"/>
<organism evidence="8">
    <name type="scientific">viral metagenome</name>
    <dbReference type="NCBI Taxonomy" id="1070528"/>
    <lineage>
        <taxon>unclassified sequences</taxon>
        <taxon>metagenomes</taxon>
        <taxon>organismal metagenomes</taxon>
    </lineage>
</organism>
<dbReference type="GO" id="GO:0004482">
    <property type="term" value="F:mRNA 5'-cap (guanine-N7-)-methyltransferase activity"/>
    <property type="evidence" value="ECO:0007669"/>
    <property type="project" value="UniProtKB-EC"/>
</dbReference>
<evidence type="ECO:0000256" key="6">
    <source>
        <dbReference type="SAM" id="MobiDB-lite"/>
    </source>
</evidence>
<dbReference type="PANTHER" id="PTHR12189">
    <property type="entry name" value="MRNA GUANINE-7- METHYLTRANSFERASE"/>
    <property type="match status" value="1"/>
</dbReference>
<accession>A0A6C0JIE8</accession>
<dbReference type="Gene3D" id="3.40.50.150">
    <property type="entry name" value="Vaccinia Virus protein VP39"/>
    <property type="match status" value="1"/>
</dbReference>
<keyword evidence="2" id="KW-0489">Methyltransferase</keyword>
<keyword evidence="4" id="KW-0949">S-adenosyl-L-methionine</keyword>